<proteinExistence type="predicted"/>
<feature type="transmembrane region" description="Helical" evidence="1">
    <location>
        <begin position="70"/>
        <end position="95"/>
    </location>
</feature>
<dbReference type="EMBL" id="BMAO01038516">
    <property type="protein sequence ID" value="GFR25438.1"/>
    <property type="molecule type" value="Genomic_DNA"/>
</dbReference>
<comment type="caution">
    <text evidence="2">The sequence shown here is derived from an EMBL/GenBank/DDBJ whole genome shotgun (WGS) entry which is preliminary data.</text>
</comment>
<feature type="transmembrane region" description="Helical" evidence="1">
    <location>
        <begin position="140"/>
        <end position="161"/>
    </location>
</feature>
<evidence type="ECO:0008006" key="4">
    <source>
        <dbReference type="Google" id="ProtNLM"/>
    </source>
</evidence>
<name>A0A8X6HKV4_TRICU</name>
<dbReference type="OrthoDB" id="10328103at2759"/>
<keyword evidence="1" id="KW-0812">Transmembrane</keyword>
<protein>
    <recommendedName>
        <fullName evidence="4">Gustatory receptor</fullName>
    </recommendedName>
</protein>
<gene>
    <name evidence="2" type="primary">AVEN_147911_1</name>
    <name evidence="2" type="ORF">TNCT_575781</name>
</gene>
<feature type="transmembrane region" description="Helical" evidence="1">
    <location>
        <begin position="20"/>
        <end position="44"/>
    </location>
</feature>
<evidence type="ECO:0000313" key="2">
    <source>
        <dbReference type="EMBL" id="GFR25438.1"/>
    </source>
</evidence>
<feature type="transmembrane region" description="Helical" evidence="1">
    <location>
        <begin position="255"/>
        <end position="273"/>
    </location>
</feature>
<evidence type="ECO:0000313" key="3">
    <source>
        <dbReference type="Proteomes" id="UP000887116"/>
    </source>
</evidence>
<organism evidence="2 3">
    <name type="scientific">Trichonephila clavata</name>
    <name type="common">Joro spider</name>
    <name type="synonym">Nephila clavata</name>
    <dbReference type="NCBI Taxonomy" id="2740835"/>
    <lineage>
        <taxon>Eukaryota</taxon>
        <taxon>Metazoa</taxon>
        <taxon>Ecdysozoa</taxon>
        <taxon>Arthropoda</taxon>
        <taxon>Chelicerata</taxon>
        <taxon>Arachnida</taxon>
        <taxon>Araneae</taxon>
        <taxon>Araneomorphae</taxon>
        <taxon>Entelegynae</taxon>
        <taxon>Araneoidea</taxon>
        <taxon>Nephilidae</taxon>
        <taxon>Trichonephila</taxon>
    </lineage>
</organism>
<dbReference type="AlphaFoldDB" id="A0A8X6HKV4"/>
<accession>A0A8X6HKV4</accession>
<reference evidence="2" key="1">
    <citation type="submission" date="2020-07" db="EMBL/GenBank/DDBJ databases">
        <title>Multicomponent nature underlies the extraordinary mechanical properties of spider dragline silk.</title>
        <authorList>
            <person name="Kono N."/>
            <person name="Nakamura H."/>
            <person name="Mori M."/>
            <person name="Yoshida Y."/>
            <person name="Ohtoshi R."/>
            <person name="Malay A.D."/>
            <person name="Moran D.A.P."/>
            <person name="Tomita M."/>
            <person name="Numata K."/>
            <person name="Arakawa K."/>
        </authorList>
    </citation>
    <scope>NUCLEOTIDE SEQUENCE</scope>
</reference>
<keyword evidence="3" id="KW-1185">Reference proteome</keyword>
<keyword evidence="1" id="KW-1133">Transmembrane helix</keyword>
<sequence length="276" mass="31650">MRLQQLPNQAKKRSERYRYLPIQILLWISVIFSASYFIYIFTIYDHSEDVAKSDEDTVKYFAFFLKVFMWLAYNIFLHNGLSIYVCLFVHFCLLVTEKLQMINRSLDAKLKRRIYSLEDLRKQRRIFCTLQQITSEANEIFADIVFLWIGRIVARSAGGAYHFSTSPWTGEGIIVQILLILDTVYDISSLVILCFYAGRMVKSKSEILEPLTGLCGLSNVQLENCTDDIHFFLSIMGYSSMAMTVWNVSPLNMNLAATVLGGIGSNAVIIYQLSST</sequence>
<dbReference type="Proteomes" id="UP000887116">
    <property type="component" value="Unassembled WGS sequence"/>
</dbReference>
<feature type="transmembrane region" description="Helical" evidence="1">
    <location>
        <begin position="173"/>
        <end position="197"/>
    </location>
</feature>
<evidence type="ECO:0000256" key="1">
    <source>
        <dbReference type="SAM" id="Phobius"/>
    </source>
</evidence>
<keyword evidence="1" id="KW-0472">Membrane</keyword>